<dbReference type="Pfam" id="PF26133">
    <property type="entry name" value="DUF8039"/>
    <property type="match status" value="1"/>
</dbReference>
<feature type="domain" description="Transposase (putative) gypsy type" evidence="3">
    <location>
        <begin position="897"/>
        <end position="964"/>
    </location>
</feature>
<dbReference type="InterPro" id="IPR038765">
    <property type="entry name" value="Papain-like_cys_pep_sf"/>
</dbReference>
<dbReference type="Proteomes" id="UP001231189">
    <property type="component" value="Unassembled WGS sequence"/>
</dbReference>
<keyword evidence="1" id="KW-0175">Coiled coil</keyword>
<evidence type="ECO:0000256" key="1">
    <source>
        <dbReference type="SAM" id="Coils"/>
    </source>
</evidence>
<dbReference type="InterPro" id="IPR036397">
    <property type="entry name" value="RNaseH_sf"/>
</dbReference>
<proteinExistence type="predicted"/>
<feature type="region of interest" description="Disordered" evidence="2">
    <location>
        <begin position="1166"/>
        <end position="1194"/>
    </location>
</feature>
<feature type="compositionally biased region" description="Basic and acidic residues" evidence="2">
    <location>
        <begin position="198"/>
        <end position="209"/>
    </location>
</feature>
<gene>
    <name evidence="5" type="ORF">QYE76_058799</name>
</gene>
<feature type="compositionally biased region" description="Low complexity" evidence="2">
    <location>
        <begin position="1364"/>
        <end position="1390"/>
    </location>
</feature>
<dbReference type="InterPro" id="IPR007321">
    <property type="entry name" value="Transposase_28"/>
</dbReference>
<feature type="compositionally biased region" description="Low complexity" evidence="2">
    <location>
        <begin position="1419"/>
        <end position="1434"/>
    </location>
</feature>
<dbReference type="GO" id="GO:0003676">
    <property type="term" value="F:nucleic acid binding"/>
    <property type="evidence" value="ECO:0007669"/>
    <property type="project" value="InterPro"/>
</dbReference>
<evidence type="ECO:0000313" key="5">
    <source>
        <dbReference type="EMBL" id="KAK1670640.1"/>
    </source>
</evidence>
<dbReference type="InterPro" id="IPR012337">
    <property type="entry name" value="RNaseH-like_sf"/>
</dbReference>
<dbReference type="EMBL" id="JAUUTY010000003">
    <property type="protein sequence ID" value="KAK1670640.1"/>
    <property type="molecule type" value="Genomic_DNA"/>
</dbReference>
<evidence type="ECO:0008006" key="7">
    <source>
        <dbReference type="Google" id="ProtNLM"/>
    </source>
</evidence>
<evidence type="ECO:0000259" key="3">
    <source>
        <dbReference type="Pfam" id="PF04195"/>
    </source>
</evidence>
<dbReference type="InterPro" id="IPR058352">
    <property type="entry name" value="DUF8039"/>
</dbReference>
<feature type="coiled-coil region" evidence="1">
    <location>
        <begin position="1549"/>
        <end position="1648"/>
    </location>
</feature>
<comment type="caution">
    <text evidence="5">The sequence shown here is derived from an EMBL/GenBank/DDBJ whole genome shotgun (WGS) entry which is preliminary data.</text>
</comment>
<dbReference type="SUPFAM" id="SSF53098">
    <property type="entry name" value="Ribonuclease H-like"/>
    <property type="match status" value="1"/>
</dbReference>
<feature type="region of interest" description="Disordered" evidence="2">
    <location>
        <begin position="1828"/>
        <end position="1880"/>
    </location>
</feature>
<protein>
    <recommendedName>
        <fullName evidence="7">Ubiquitin-like protease family profile domain-containing protein</fullName>
    </recommendedName>
</protein>
<evidence type="ECO:0000259" key="4">
    <source>
        <dbReference type="Pfam" id="PF26133"/>
    </source>
</evidence>
<feature type="compositionally biased region" description="Acidic residues" evidence="2">
    <location>
        <begin position="160"/>
        <end position="170"/>
    </location>
</feature>
<dbReference type="Gene3D" id="3.40.395.10">
    <property type="entry name" value="Adenoviral Proteinase, Chain A"/>
    <property type="match status" value="1"/>
</dbReference>
<accession>A0AAD8T743</accession>
<dbReference type="PANTHER" id="PTHR33018:SF34">
    <property type="entry name" value="OS02G0472350 PROTEIN"/>
    <property type="match status" value="1"/>
</dbReference>
<keyword evidence="6" id="KW-1185">Reference proteome</keyword>
<feature type="compositionally biased region" description="Basic residues" evidence="2">
    <location>
        <begin position="1175"/>
        <end position="1186"/>
    </location>
</feature>
<feature type="compositionally biased region" description="Basic and acidic residues" evidence="2">
    <location>
        <begin position="171"/>
        <end position="182"/>
    </location>
</feature>
<feature type="region of interest" description="Disordered" evidence="2">
    <location>
        <begin position="1216"/>
        <end position="1434"/>
    </location>
</feature>
<name>A0AAD8T743_LOLMU</name>
<feature type="compositionally biased region" description="Acidic residues" evidence="2">
    <location>
        <begin position="1839"/>
        <end position="1855"/>
    </location>
</feature>
<feature type="region of interest" description="Disordered" evidence="2">
    <location>
        <begin position="821"/>
        <end position="843"/>
    </location>
</feature>
<dbReference type="SUPFAM" id="SSF54001">
    <property type="entry name" value="Cysteine proteinases"/>
    <property type="match status" value="1"/>
</dbReference>
<evidence type="ECO:0000313" key="6">
    <source>
        <dbReference type="Proteomes" id="UP001231189"/>
    </source>
</evidence>
<feature type="compositionally biased region" description="Low complexity" evidence="2">
    <location>
        <begin position="1859"/>
        <end position="1880"/>
    </location>
</feature>
<dbReference type="Pfam" id="PF04195">
    <property type="entry name" value="Transposase_28"/>
    <property type="match status" value="1"/>
</dbReference>
<feature type="compositionally biased region" description="Basic and acidic residues" evidence="2">
    <location>
        <begin position="1242"/>
        <end position="1252"/>
    </location>
</feature>
<evidence type="ECO:0000256" key="2">
    <source>
        <dbReference type="SAM" id="MobiDB-lite"/>
    </source>
</evidence>
<organism evidence="5 6">
    <name type="scientific">Lolium multiflorum</name>
    <name type="common">Italian ryegrass</name>
    <name type="synonym">Lolium perenne subsp. multiflorum</name>
    <dbReference type="NCBI Taxonomy" id="4521"/>
    <lineage>
        <taxon>Eukaryota</taxon>
        <taxon>Viridiplantae</taxon>
        <taxon>Streptophyta</taxon>
        <taxon>Embryophyta</taxon>
        <taxon>Tracheophyta</taxon>
        <taxon>Spermatophyta</taxon>
        <taxon>Magnoliopsida</taxon>
        <taxon>Liliopsida</taxon>
        <taxon>Poales</taxon>
        <taxon>Poaceae</taxon>
        <taxon>BOP clade</taxon>
        <taxon>Pooideae</taxon>
        <taxon>Poodae</taxon>
        <taxon>Poeae</taxon>
        <taxon>Poeae Chloroplast Group 2 (Poeae type)</taxon>
        <taxon>Loliodinae</taxon>
        <taxon>Loliinae</taxon>
        <taxon>Lolium</taxon>
    </lineage>
</organism>
<feature type="compositionally biased region" description="Polar residues" evidence="2">
    <location>
        <begin position="1338"/>
        <end position="1347"/>
    </location>
</feature>
<dbReference type="PANTHER" id="PTHR33018">
    <property type="entry name" value="OS10G0338966 PROTEIN-RELATED"/>
    <property type="match status" value="1"/>
</dbReference>
<dbReference type="Gene3D" id="3.30.420.10">
    <property type="entry name" value="Ribonuclease H-like superfamily/Ribonuclease H"/>
    <property type="match status" value="1"/>
</dbReference>
<feature type="domain" description="DUF8039" evidence="4">
    <location>
        <begin position="481"/>
        <end position="577"/>
    </location>
</feature>
<feature type="region of interest" description="Disordered" evidence="2">
    <location>
        <begin position="149"/>
        <end position="209"/>
    </location>
</feature>
<sequence length="1880" mass="208496">MEHLACYSTTRTRVYHLMAEGMAFKVTVALHARRVEKWIRGVKRDFLDAATTKCVGLDCEFTDPRTGDQRAAVLQLSVAFETLVFQICYADEVPQVLKEFLQDGNIRFCGAAIGNDVKMLRHYGIHITYVYDLQKEDIVEDIIREADLEGDREADGSGDGQDEFFVDGEDHDSGDGDDHGSGDGEADGSGDGEASQNKLDKRGPAKKLGKDDHWTITCISPKGQPLEPAQAATTFKNQCGVMVRDRIPITIREWNKSKKVPESEVADRYKDKLFDDLMAHFTLPELGSQTEMDKQRQLVKKWALQKMGELFRAWKNRLWANYKEDNKPPKFGGYLSKQEHNWDAFVKYKSSEDAVALSKKNKKNASEKTYHHHTGRGGYQVAMPKWEAQEAEMQRNGIIPEPIRENWDLRARNWFLAHGCEYDMRTGDLVQSESKQREIDELKGRREPDNIAGISQRRSSIVADSEYPPECTRMIDGGPGYPVDGIKEQTPCDLHEVFRNISLKVAVDYVLPALGPEGEPALWRGNEIPAGYARVGVDSIVPMFQSLQLEIPGGEGEVTLEDVLGDLILWEKKNIRLPGWVPPTSHRSFHWILLDIQVDKGIIEVRDPLSRGLEGFLDLQKLLQRVWRVFRKRNKGNFAEKLTFTPVPCDQQPQGTNLCGYYVCEYIRMLTTEKNDNRFNVEFMREKFQPREHLLGIAEEVAGFLMREIIDDKGSRSPVLALAPRVSSKHSSFHADPSSLRRTGLDRATTSLISGDHQILRDSPKLLRRFRFERHPGYSLLLSISVRHRRISGDHRPHILRLSQHSGATDRLEAKIDRMNASPSAPEAGTGKGQEASRSSQASGANLAAITRGAWKGSDVKQPEIDWLYRSRRIPAEVACRLPRGEVEPAPEPGEHVVFSAHFERGFGLPASNFFREFLDFYKLQPHHLPGNAIFYLSCFVSFMEAYIGLLPSKEAFARFFGLRINSVQGKNIPNPKPPVQCGSCIISARQGSPFFKFSGLESCRAWQQTFFYVKNKGTADFINLPAYLPGTPSKTNWTYNPGNNHIETNRIVRFLEKLKKDTGICSDDIIRAFISRRVLPLQRRAHKMSQMCGHRDPTKITSFQLSKEDVVLKARQICQTEMPTDWEWGLLPICSQNPPAAETCERFPRIAAEALQGPIRKCALDKEDPDPHAAGHKHKMGRTHTSRPGNANPPIVEHATPLEAMVGQEFLDKLASRGQKKKAPAPEAGTSDAPPPKRSRKEIVAGKEVTSKRYRKREMPVSSGPPLKISKSATGMRPEGSEGAAKASPPPRPSPVPSGAGKPPASPRGGNTSAGRAAPEPSDHRAEEDFFSPPEAQDTSASNIGTGTEDAGRAEPLVPPVPEKTTTSTSSPSKSVLDSSAPASSSAAKDAPEAPAPPPAAPTGKPATAKPTPPPQDPAAVASAASSPSSGSRSLVLHAGRAALVAGETTSAQLGRITELTRGGADLGHLADYAEKWNRADLSPATLGLGKDKLPVIDPTGPRSTGQHFGRLRRAVKEFDNAWHDANQNVAGTLDTRKQLFEELLWEHRCAEATVKDLADQLAALKAEKEQLAKEHQQALDAQRTRFSELKDKLMEAEVRHSQELKDAQAATETKLDDTLKEFARNSKVLRSELEEESKARKAAEERIGVLTTDQAAYDRLVMQANALAFKLFPDSQVHAVKKVAERRAEQSMTNPDAPWDSYDHLVALAARICHMRAVDRHLVELPERAIEIFKVLWPGEAVPVNLTLISDRLKGACRRIREWKCSAARAGADAALRIACSWYEDLDLDAFHSLHGDAPTDTDPILSAKRQDRAYRIAEFAQTRTFIPPPSGVRDEISDDEEDAEDEEDEEAAEGSAPPEQGDAPPEAPEAGAQPPVA</sequence>
<reference evidence="5" key="1">
    <citation type="submission" date="2023-07" db="EMBL/GenBank/DDBJ databases">
        <title>A chromosome-level genome assembly of Lolium multiflorum.</title>
        <authorList>
            <person name="Chen Y."/>
            <person name="Copetti D."/>
            <person name="Kolliker R."/>
            <person name="Studer B."/>
        </authorList>
    </citation>
    <scope>NUCLEOTIDE SEQUENCE</scope>
    <source>
        <strain evidence="5">02402/16</strain>
        <tissue evidence="5">Leaf</tissue>
    </source>
</reference>